<comment type="similarity">
    <text evidence="1">Belongs to the 'phage' integrase family.</text>
</comment>
<dbReference type="InterPro" id="IPR002104">
    <property type="entry name" value="Integrase_catalytic"/>
</dbReference>
<dbReference type="Pfam" id="PF00589">
    <property type="entry name" value="Phage_integrase"/>
    <property type="match status" value="2"/>
</dbReference>
<evidence type="ECO:0000313" key="6">
    <source>
        <dbReference type="EMBL" id="RLQ86186.1"/>
    </source>
</evidence>
<evidence type="ECO:0000259" key="5">
    <source>
        <dbReference type="PROSITE" id="PS51898"/>
    </source>
</evidence>
<protein>
    <submittedName>
        <fullName evidence="6">Site-specific integrase</fullName>
    </submittedName>
</protein>
<keyword evidence="7" id="KW-1185">Reference proteome</keyword>
<dbReference type="RefSeq" id="WP_121658545.1">
    <property type="nucleotide sequence ID" value="NZ_BMEK01000001.1"/>
</dbReference>
<gene>
    <name evidence="6" type="ORF">D9V28_04955</name>
</gene>
<keyword evidence="2" id="KW-0238">DNA-binding</keyword>
<dbReference type="Proteomes" id="UP000282460">
    <property type="component" value="Unassembled WGS sequence"/>
</dbReference>
<dbReference type="InterPro" id="IPR010998">
    <property type="entry name" value="Integrase_recombinase_N"/>
</dbReference>
<dbReference type="SUPFAM" id="SSF56349">
    <property type="entry name" value="DNA breaking-rejoining enzymes"/>
    <property type="match status" value="1"/>
</dbReference>
<dbReference type="GO" id="GO:0006310">
    <property type="term" value="P:DNA recombination"/>
    <property type="evidence" value="ECO:0007669"/>
    <property type="project" value="UniProtKB-KW"/>
</dbReference>
<accession>A0A3L7J6F9</accession>
<evidence type="ECO:0000256" key="2">
    <source>
        <dbReference type="ARBA" id="ARBA00023125"/>
    </source>
</evidence>
<dbReference type="GO" id="GO:0015074">
    <property type="term" value="P:DNA integration"/>
    <property type="evidence" value="ECO:0007669"/>
    <property type="project" value="InterPro"/>
</dbReference>
<reference evidence="6 7" key="1">
    <citation type="submission" date="2018-10" db="EMBL/GenBank/DDBJ databases">
        <authorList>
            <person name="Li J."/>
        </authorList>
    </citation>
    <scope>NUCLEOTIDE SEQUENCE [LARGE SCALE GENOMIC DNA]</scope>
    <source>
        <strain evidence="6 7">ZD1-4</strain>
    </source>
</reference>
<evidence type="ECO:0000256" key="3">
    <source>
        <dbReference type="ARBA" id="ARBA00023172"/>
    </source>
</evidence>
<dbReference type="PANTHER" id="PTHR30349:SF64">
    <property type="entry name" value="PROPHAGE INTEGRASE INTD-RELATED"/>
    <property type="match status" value="1"/>
</dbReference>
<dbReference type="Gene3D" id="1.10.443.10">
    <property type="entry name" value="Intergrase catalytic core"/>
    <property type="match status" value="1"/>
</dbReference>
<comment type="caution">
    <text evidence="6">The sequence shown here is derived from an EMBL/GenBank/DDBJ whole genome shotgun (WGS) entry which is preliminary data.</text>
</comment>
<dbReference type="Gene3D" id="1.10.150.130">
    <property type="match status" value="1"/>
</dbReference>
<feature type="region of interest" description="Disordered" evidence="4">
    <location>
        <begin position="422"/>
        <end position="456"/>
    </location>
</feature>
<keyword evidence="3" id="KW-0233">DNA recombination</keyword>
<dbReference type="OrthoDB" id="1822491at2"/>
<dbReference type="PANTHER" id="PTHR30349">
    <property type="entry name" value="PHAGE INTEGRASE-RELATED"/>
    <property type="match status" value="1"/>
</dbReference>
<evidence type="ECO:0000256" key="1">
    <source>
        <dbReference type="ARBA" id="ARBA00008857"/>
    </source>
</evidence>
<feature type="domain" description="Tyr recombinase" evidence="5">
    <location>
        <begin position="180"/>
        <end position="404"/>
    </location>
</feature>
<evidence type="ECO:0000256" key="4">
    <source>
        <dbReference type="SAM" id="MobiDB-lite"/>
    </source>
</evidence>
<name>A0A3L7J6F9_9MICO</name>
<proteinExistence type="inferred from homology"/>
<dbReference type="InterPro" id="IPR013762">
    <property type="entry name" value="Integrase-like_cat_sf"/>
</dbReference>
<dbReference type="GO" id="GO:0003677">
    <property type="term" value="F:DNA binding"/>
    <property type="evidence" value="ECO:0007669"/>
    <property type="project" value="UniProtKB-KW"/>
</dbReference>
<dbReference type="AlphaFoldDB" id="A0A3L7J6F9"/>
<dbReference type="InterPro" id="IPR050090">
    <property type="entry name" value="Tyrosine_recombinase_XerCD"/>
</dbReference>
<organism evidence="6 7">
    <name type="scientific">Mycetocola zhadangensis</name>
    <dbReference type="NCBI Taxonomy" id="1164595"/>
    <lineage>
        <taxon>Bacteria</taxon>
        <taxon>Bacillati</taxon>
        <taxon>Actinomycetota</taxon>
        <taxon>Actinomycetes</taxon>
        <taxon>Micrococcales</taxon>
        <taxon>Microbacteriaceae</taxon>
        <taxon>Mycetocola</taxon>
    </lineage>
</organism>
<dbReference type="InterPro" id="IPR011010">
    <property type="entry name" value="DNA_brk_join_enz"/>
</dbReference>
<dbReference type="CDD" id="cd01189">
    <property type="entry name" value="INT_ICEBs1_C_like"/>
    <property type="match status" value="1"/>
</dbReference>
<evidence type="ECO:0000313" key="7">
    <source>
        <dbReference type="Proteomes" id="UP000282460"/>
    </source>
</evidence>
<dbReference type="PROSITE" id="PS51898">
    <property type="entry name" value="TYR_RECOMBINASE"/>
    <property type="match status" value="1"/>
</dbReference>
<dbReference type="EMBL" id="RCWJ01000001">
    <property type="protein sequence ID" value="RLQ86186.1"/>
    <property type="molecule type" value="Genomic_DNA"/>
</dbReference>
<sequence length="476" mass="52839">MPAAKKNPKELAFASVQTRTAASGATKFVVRYTDPGKKQRSISFDGQMAAEEFASRTRRVGSEKAMQMLLSETAAGTTFAEYAWGAIDIRRGVIGQKSIDDYSYWMRSSIPDAFGFMLLGDVTQDDVQQWVLGLSEAGLAEKTMKNRHGFVSMVFKQAYDGGEIRINPCKETVIPRTVSREMEWLTLDEFSRIVAFIPDHYKALVRTMAFTGLRWGEVTCLTKGDVNRETGLISVNKAWVKDRMATGGLRIGPPKTKRGKRHVRLPPEILKALMTLLESGSRRDLLFTKKNGEAIRQQYFWQWVWVPARNLANGRPAFNYRGKAAGGVYKPREGYDWDKSPIDADIAIGKEIRIHDLRHTFASWMLAEGVAMDVLQRLLGHESITTTVDRYSHMAPERINASAAAGSRIIAEMSDFVTAPYGSLSSPGSSEEDVQTNDGGPAVSRRTGANDSRHSPRVLAARLVEIEGTMCGVEAD</sequence>